<dbReference type="AlphaFoldDB" id="X0V0W8"/>
<protein>
    <submittedName>
        <fullName evidence="2">Uncharacterized protein</fullName>
    </submittedName>
</protein>
<reference evidence="2" key="1">
    <citation type="journal article" date="2014" name="Front. Microbiol.">
        <title>High frequency of phylogenetically diverse reductive dehalogenase-homologous genes in deep subseafloor sedimentary metagenomes.</title>
        <authorList>
            <person name="Kawai M."/>
            <person name="Futagami T."/>
            <person name="Toyoda A."/>
            <person name="Takaki Y."/>
            <person name="Nishi S."/>
            <person name="Hori S."/>
            <person name="Arai W."/>
            <person name="Tsubouchi T."/>
            <person name="Morono Y."/>
            <person name="Uchiyama I."/>
            <person name="Ito T."/>
            <person name="Fujiyama A."/>
            <person name="Inagaki F."/>
            <person name="Takami H."/>
        </authorList>
    </citation>
    <scope>NUCLEOTIDE SEQUENCE</scope>
    <source>
        <strain evidence="2">Expedition CK06-06</strain>
    </source>
</reference>
<gene>
    <name evidence="2" type="ORF">S01H1_43083</name>
</gene>
<organism evidence="2">
    <name type="scientific">marine sediment metagenome</name>
    <dbReference type="NCBI Taxonomy" id="412755"/>
    <lineage>
        <taxon>unclassified sequences</taxon>
        <taxon>metagenomes</taxon>
        <taxon>ecological metagenomes</taxon>
    </lineage>
</organism>
<dbReference type="EMBL" id="BARS01027423">
    <property type="protein sequence ID" value="GAG11744.1"/>
    <property type="molecule type" value="Genomic_DNA"/>
</dbReference>
<proteinExistence type="predicted"/>
<evidence type="ECO:0000256" key="1">
    <source>
        <dbReference type="SAM" id="MobiDB-lite"/>
    </source>
</evidence>
<feature type="region of interest" description="Disordered" evidence="1">
    <location>
        <begin position="1"/>
        <end position="36"/>
    </location>
</feature>
<evidence type="ECO:0000313" key="2">
    <source>
        <dbReference type="EMBL" id="GAG11744.1"/>
    </source>
</evidence>
<accession>X0V0W8</accession>
<name>X0V0W8_9ZZZZ</name>
<feature type="compositionally biased region" description="Basic and acidic residues" evidence="1">
    <location>
        <begin position="14"/>
        <end position="36"/>
    </location>
</feature>
<sequence length="182" mass="21092">MSADGVEEITITFPKEDHQKHVEEEEDHQGHVEEESYTRVTDTLDTEKEYKIKVRPYMTKKSDGDFNFMLKQNNDEPMPYRIMSGKVLHETKGMYKMRLHGDIYKDSSICIACGRKLTHEVSKYFGIGPECGGHAYNNPFESKLKLKSAIAQMQNHLQSIVWEGFVIKSAIMECEELEHEEI</sequence>
<comment type="caution">
    <text evidence="2">The sequence shown here is derived from an EMBL/GenBank/DDBJ whole genome shotgun (WGS) entry which is preliminary data.</text>
</comment>